<protein>
    <submittedName>
        <fullName evidence="1">Uncharacterized protein</fullName>
    </submittedName>
</protein>
<dbReference type="Gene3D" id="3.40.50.620">
    <property type="entry name" value="HUPs"/>
    <property type="match status" value="1"/>
</dbReference>
<accession>A0AAQ3P3I5</accession>
<dbReference type="InterPro" id="IPR014729">
    <property type="entry name" value="Rossmann-like_a/b/a_fold"/>
</dbReference>
<reference evidence="1 2" key="1">
    <citation type="journal article" date="2023" name="Life. Sci Alliance">
        <title>Evolutionary insights into 3D genome organization and epigenetic landscape of Vigna mungo.</title>
        <authorList>
            <person name="Junaid A."/>
            <person name="Singh B."/>
            <person name="Bhatia S."/>
        </authorList>
    </citation>
    <scope>NUCLEOTIDE SEQUENCE [LARGE SCALE GENOMIC DNA]</scope>
    <source>
        <strain evidence="1">Urdbean</strain>
    </source>
</reference>
<proteinExistence type="predicted"/>
<dbReference type="AlphaFoldDB" id="A0AAQ3P3I5"/>
<name>A0AAQ3P3I5_VIGMU</name>
<dbReference type="Proteomes" id="UP001374535">
    <property type="component" value="Chromosome 2"/>
</dbReference>
<evidence type="ECO:0000313" key="2">
    <source>
        <dbReference type="Proteomes" id="UP001374535"/>
    </source>
</evidence>
<organism evidence="1 2">
    <name type="scientific">Vigna mungo</name>
    <name type="common">Black gram</name>
    <name type="synonym">Phaseolus mungo</name>
    <dbReference type="NCBI Taxonomy" id="3915"/>
    <lineage>
        <taxon>Eukaryota</taxon>
        <taxon>Viridiplantae</taxon>
        <taxon>Streptophyta</taxon>
        <taxon>Embryophyta</taxon>
        <taxon>Tracheophyta</taxon>
        <taxon>Spermatophyta</taxon>
        <taxon>Magnoliopsida</taxon>
        <taxon>eudicotyledons</taxon>
        <taxon>Gunneridae</taxon>
        <taxon>Pentapetalae</taxon>
        <taxon>rosids</taxon>
        <taxon>fabids</taxon>
        <taxon>Fabales</taxon>
        <taxon>Fabaceae</taxon>
        <taxon>Papilionoideae</taxon>
        <taxon>50 kb inversion clade</taxon>
        <taxon>NPAAA clade</taxon>
        <taxon>indigoferoid/millettioid clade</taxon>
        <taxon>Phaseoleae</taxon>
        <taxon>Vigna</taxon>
    </lineage>
</organism>
<sequence length="144" mass="15860">MQFRFFIPSAKVSRSSLVKMSMNPFCKIALEEALHIRESALAFEFVVVSIGPLRFTSSLSHWKRGHWNRGFKEHVRNVNPVIHGKCVNTHKYGEAQPTLVDPSSSVGSFICASSAAFSASSPLISLRLSSGQYPATSGQHPQNL</sequence>
<evidence type="ECO:0000313" key="1">
    <source>
        <dbReference type="EMBL" id="WVZ21119.1"/>
    </source>
</evidence>
<keyword evidence="2" id="KW-1185">Reference proteome</keyword>
<dbReference type="EMBL" id="CP144699">
    <property type="protein sequence ID" value="WVZ21119.1"/>
    <property type="molecule type" value="Genomic_DNA"/>
</dbReference>
<dbReference type="SUPFAM" id="SSF52402">
    <property type="entry name" value="Adenine nucleotide alpha hydrolases-like"/>
    <property type="match status" value="1"/>
</dbReference>
<gene>
    <name evidence="1" type="ORF">V8G54_008441</name>
</gene>